<dbReference type="PANTHER" id="PTHR24221:SF654">
    <property type="entry name" value="ATP-BINDING CASSETTE SUB-FAMILY B MEMBER 6"/>
    <property type="match status" value="1"/>
</dbReference>
<feature type="transmembrane region" description="Helical" evidence="11">
    <location>
        <begin position="277"/>
        <end position="296"/>
    </location>
</feature>
<evidence type="ECO:0000256" key="4">
    <source>
        <dbReference type="ARBA" id="ARBA00022692"/>
    </source>
</evidence>
<keyword evidence="6 15" id="KW-0067">ATP-binding</keyword>
<dbReference type="FunFam" id="3.40.50.300:FF:000299">
    <property type="entry name" value="ABC transporter ATP-binding protein/permease"/>
    <property type="match status" value="1"/>
</dbReference>
<dbReference type="SUPFAM" id="SSF90123">
    <property type="entry name" value="ABC transporter transmembrane region"/>
    <property type="match status" value="1"/>
</dbReference>
<dbReference type="Proteomes" id="UP000464378">
    <property type="component" value="Chromosome"/>
</dbReference>
<evidence type="ECO:0000259" key="14">
    <source>
        <dbReference type="PROSITE" id="PS50990"/>
    </source>
</evidence>
<dbReference type="InterPro" id="IPR039421">
    <property type="entry name" value="Type_1_exporter"/>
</dbReference>
<dbReference type="PROSITE" id="PS50893">
    <property type="entry name" value="ABC_TRANSPORTER_2"/>
    <property type="match status" value="1"/>
</dbReference>
<dbReference type="GO" id="GO:0005524">
    <property type="term" value="F:ATP binding"/>
    <property type="evidence" value="ECO:0007669"/>
    <property type="project" value="UniProtKB-KW"/>
</dbReference>
<dbReference type="InParanoid" id="A0A6C2YLT6"/>
<keyword evidence="10" id="KW-0080">Bacteriocin transport</keyword>
<evidence type="ECO:0000256" key="10">
    <source>
        <dbReference type="ARBA" id="ARBA00043264"/>
    </source>
</evidence>
<feature type="transmembrane region" description="Helical" evidence="11">
    <location>
        <begin position="302"/>
        <end position="322"/>
    </location>
</feature>
<evidence type="ECO:0000256" key="11">
    <source>
        <dbReference type="SAM" id="Phobius"/>
    </source>
</evidence>
<feature type="domain" description="ABC transmembrane type-1" evidence="13">
    <location>
        <begin position="165"/>
        <end position="445"/>
    </location>
</feature>
<organism evidence="15">
    <name type="scientific">Tuwongella immobilis</name>
    <dbReference type="NCBI Taxonomy" id="692036"/>
    <lineage>
        <taxon>Bacteria</taxon>
        <taxon>Pseudomonadati</taxon>
        <taxon>Planctomycetota</taxon>
        <taxon>Planctomycetia</taxon>
        <taxon>Gemmatales</taxon>
        <taxon>Gemmataceae</taxon>
        <taxon>Tuwongella</taxon>
    </lineage>
</organism>
<keyword evidence="7" id="KW-0653">Protein transport</keyword>
<dbReference type="InterPro" id="IPR003593">
    <property type="entry name" value="AAA+_ATPase"/>
</dbReference>
<dbReference type="EMBL" id="LR586016">
    <property type="protein sequence ID" value="VIP01882.1"/>
    <property type="molecule type" value="Genomic_DNA"/>
</dbReference>
<keyword evidence="3" id="KW-1003">Cell membrane</keyword>
<evidence type="ECO:0000256" key="5">
    <source>
        <dbReference type="ARBA" id="ARBA00022741"/>
    </source>
</evidence>
<dbReference type="GO" id="GO:0008233">
    <property type="term" value="F:peptidase activity"/>
    <property type="evidence" value="ECO:0007669"/>
    <property type="project" value="InterPro"/>
</dbReference>
<feature type="transmembrane region" description="Helical" evidence="11">
    <location>
        <begin position="199"/>
        <end position="220"/>
    </location>
</feature>
<comment type="subcellular location">
    <subcellularLocation>
        <location evidence="1">Cell membrane</location>
        <topology evidence="1">Multi-pass membrane protein</topology>
    </subcellularLocation>
</comment>
<dbReference type="PROSITE" id="PS50990">
    <property type="entry name" value="PEPTIDASE_C39"/>
    <property type="match status" value="1"/>
</dbReference>
<dbReference type="Pfam" id="PF00664">
    <property type="entry name" value="ABC_membrane"/>
    <property type="match status" value="1"/>
</dbReference>
<dbReference type="Pfam" id="PF00005">
    <property type="entry name" value="ABC_tran"/>
    <property type="match status" value="1"/>
</dbReference>
<dbReference type="EMBL" id="LR593887">
    <property type="protein sequence ID" value="VTR99734.1"/>
    <property type="molecule type" value="Genomic_DNA"/>
</dbReference>
<evidence type="ECO:0000256" key="9">
    <source>
        <dbReference type="ARBA" id="ARBA00023136"/>
    </source>
</evidence>
<dbReference type="GO" id="GO:0034040">
    <property type="term" value="F:ATPase-coupled lipid transmembrane transporter activity"/>
    <property type="evidence" value="ECO:0007669"/>
    <property type="project" value="TreeGrafter"/>
</dbReference>
<protein>
    <submittedName>
        <fullName evidence="15">Uncharacterized protein</fullName>
    </submittedName>
</protein>
<dbReference type="KEGG" id="tim:GMBLW1_20780"/>
<dbReference type="InterPro" id="IPR027417">
    <property type="entry name" value="P-loop_NTPase"/>
</dbReference>
<keyword evidence="4 11" id="KW-0812">Transmembrane</keyword>
<dbReference type="PROSITE" id="PS50929">
    <property type="entry name" value="ABC_TM1F"/>
    <property type="match status" value="1"/>
</dbReference>
<feature type="domain" description="ABC transporter" evidence="12">
    <location>
        <begin position="478"/>
        <end position="711"/>
    </location>
</feature>
<keyword evidence="5" id="KW-0547">Nucleotide-binding</keyword>
<dbReference type="InterPro" id="IPR011527">
    <property type="entry name" value="ABC1_TM_dom"/>
</dbReference>
<feature type="domain" description="Peptidase C39" evidence="14">
    <location>
        <begin position="14"/>
        <end position="133"/>
    </location>
</feature>
<evidence type="ECO:0000256" key="7">
    <source>
        <dbReference type="ARBA" id="ARBA00022927"/>
    </source>
</evidence>
<feature type="transmembrane region" description="Helical" evidence="11">
    <location>
        <begin position="157"/>
        <end position="179"/>
    </location>
</feature>
<dbReference type="Gene3D" id="3.40.50.300">
    <property type="entry name" value="P-loop containing nucleotide triphosphate hydrolases"/>
    <property type="match status" value="1"/>
</dbReference>
<evidence type="ECO:0000313" key="15">
    <source>
        <dbReference type="EMBL" id="VIP01882.1"/>
    </source>
</evidence>
<keyword evidence="9 11" id="KW-0472">Membrane</keyword>
<evidence type="ECO:0000259" key="13">
    <source>
        <dbReference type="PROSITE" id="PS50929"/>
    </source>
</evidence>
<evidence type="ECO:0000259" key="12">
    <source>
        <dbReference type="PROSITE" id="PS50893"/>
    </source>
</evidence>
<evidence type="ECO:0000256" key="6">
    <source>
        <dbReference type="ARBA" id="ARBA00022840"/>
    </source>
</evidence>
<dbReference type="GO" id="GO:0015031">
    <property type="term" value="P:protein transport"/>
    <property type="evidence" value="ECO:0007669"/>
    <property type="project" value="UniProtKB-KW"/>
</dbReference>
<dbReference type="InterPro" id="IPR017871">
    <property type="entry name" value="ABC_transporter-like_CS"/>
</dbReference>
<dbReference type="GO" id="GO:0140359">
    <property type="term" value="F:ABC-type transporter activity"/>
    <property type="evidence" value="ECO:0007669"/>
    <property type="project" value="InterPro"/>
</dbReference>
<dbReference type="InterPro" id="IPR036640">
    <property type="entry name" value="ABC1_TM_sf"/>
</dbReference>
<evidence type="ECO:0000256" key="3">
    <source>
        <dbReference type="ARBA" id="ARBA00022475"/>
    </source>
</evidence>
<evidence type="ECO:0000256" key="1">
    <source>
        <dbReference type="ARBA" id="ARBA00004651"/>
    </source>
</evidence>
<gene>
    <name evidence="15" type="ORF">GMBLW1_20780</name>
</gene>
<evidence type="ECO:0000256" key="8">
    <source>
        <dbReference type="ARBA" id="ARBA00022989"/>
    </source>
</evidence>
<reference evidence="15" key="1">
    <citation type="submission" date="2019-04" db="EMBL/GenBank/DDBJ databases">
        <authorList>
            <consortium name="Science for Life Laboratories"/>
        </authorList>
    </citation>
    <scope>NUCLEOTIDE SEQUENCE</scope>
    <source>
        <strain evidence="15">MBLW1</strain>
    </source>
</reference>
<sequence>MFRKRVVSTPTVLQMDAVECGAAALGMILGYFGRTVPLATLRVECGVSRDGTRASRIVQVARQYGLTAKGVTRTLESIRNECTPMIIFWQFNHFIVVEGFTANGVRVNDPAFGHRTISNDEFRAGFTGVALLFEKGPEFRPGGAVTPLRAFLRNRLAGAWGVLGFCLMIGMLLVVPQLLVPILTRVFVDEVLVPGRFGWIRPLLLLLGGITAAMFVLVLVERLAMRRFFAVMTGRLSSRFARHLLRLPPNFFAQRSPGEIASRMILNRQITRQIGDLLMQGSIAVGSLLLLGAVMASHDLPLTLVAVGLAVGNGILLAALAGRRAEANLRHSHESGRTASLGLQGIQSIESLQASGMDDAFFARWAGQMSKTIAADQRVQTQNVLLGLIPMLLDNLAVVLALILGGLQVIAGTMTLGMLIGFQLLMIRFLQSVGSLISLSATLPSLRAALERLDDVEQSPVEPEPLAESAVAPASGQIELEGVSFAYGPLEPVILQGVTLQLSAGERIALIGRTGCGKSTLARLMAGLLEPREGTIRIDGVAPNRLPRINRGRRLAFVDQEIHLFEGTIRDNLTLWDDSIPRAQLDAAIRDADFADVLQSLPGGLDAPLLENGANLSGGQRQRLALARALVHQPRLLILDEATSALDTLSEQRIATALHHRGISLVIVAHRLSTIRDCDRICVMQNGAIVQMGPHAQLLLDDGPYREMIGEI</sequence>
<dbReference type="GO" id="GO:0006508">
    <property type="term" value="P:proteolysis"/>
    <property type="evidence" value="ECO:0007669"/>
    <property type="project" value="InterPro"/>
</dbReference>
<proteinExistence type="predicted"/>
<keyword evidence="8 11" id="KW-1133">Transmembrane helix</keyword>
<dbReference type="RefSeq" id="WP_162657122.1">
    <property type="nucleotide sequence ID" value="NZ_LR593887.1"/>
</dbReference>
<keyword evidence="16" id="KW-1185">Reference proteome</keyword>
<dbReference type="InterPro" id="IPR005074">
    <property type="entry name" value="Peptidase_C39"/>
</dbReference>
<evidence type="ECO:0000313" key="16">
    <source>
        <dbReference type="Proteomes" id="UP000464378"/>
    </source>
</evidence>
<evidence type="ECO:0000256" key="2">
    <source>
        <dbReference type="ARBA" id="ARBA00022448"/>
    </source>
</evidence>
<dbReference type="PROSITE" id="PS00211">
    <property type="entry name" value="ABC_TRANSPORTER_1"/>
    <property type="match status" value="1"/>
</dbReference>
<dbReference type="GO" id="GO:0005886">
    <property type="term" value="C:plasma membrane"/>
    <property type="evidence" value="ECO:0007669"/>
    <property type="project" value="UniProtKB-SubCell"/>
</dbReference>
<dbReference type="PANTHER" id="PTHR24221">
    <property type="entry name" value="ATP-BINDING CASSETTE SUB-FAMILY B"/>
    <property type="match status" value="1"/>
</dbReference>
<accession>A0A6C2YLT6</accession>
<dbReference type="SUPFAM" id="SSF52540">
    <property type="entry name" value="P-loop containing nucleoside triphosphate hydrolases"/>
    <property type="match status" value="1"/>
</dbReference>
<dbReference type="Gene3D" id="3.90.70.10">
    <property type="entry name" value="Cysteine proteinases"/>
    <property type="match status" value="1"/>
</dbReference>
<dbReference type="GO" id="GO:0016887">
    <property type="term" value="F:ATP hydrolysis activity"/>
    <property type="evidence" value="ECO:0007669"/>
    <property type="project" value="InterPro"/>
</dbReference>
<dbReference type="InterPro" id="IPR003439">
    <property type="entry name" value="ABC_transporter-like_ATP-bd"/>
</dbReference>
<dbReference type="Gene3D" id="1.20.1560.10">
    <property type="entry name" value="ABC transporter type 1, transmembrane domain"/>
    <property type="match status" value="1"/>
</dbReference>
<keyword evidence="2" id="KW-0813">Transport</keyword>
<dbReference type="Pfam" id="PF03412">
    <property type="entry name" value="Peptidase_C39"/>
    <property type="match status" value="1"/>
</dbReference>
<name>A0A6C2YLT6_9BACT</name>
<dbReference type="GO" id="GO:0043213">
    <property type="term" value="P:bacteriocin transport"/>
    <property type="evidence" value="ECO:0007669"/>
    <property type="project" value="UniProtKB-KW"/>
</dbReference>
<dbReference type="AlphaFoldDB" id="A0A6C2YLT6"/>
<dbReference type="SMART" id="SM00382">
    <property type="entry name" value="AAA"/>
    <property type="match status" value="1"/>
</dbReference>